<dbReference type="Proteomes" id="UP000192333">
    <property type="component" value="Chromosome I"/>
</dbReference>
<evidence type="ECO:0000313" key="1">
    <source>
        <dbReference type="EMBL" id="SMD44158.1"/>
    </source>
</evidence>
<accession>A0A1W2H6A1</accession>
<sequence>MGIKKMIRQKANRLNLKKLFFRKKSETDIIRLISAKAFGRE</sequence>
<keyword evidence="2" id="KW-1185">Reference proteome</keyword>
<name>A0A1W2H6A1_9BACT</name>
<gene>
    <name evidence="1" type="ORF">SAMN00777080_2773</name>
</gene>
<dbReference type="STRING" id="758820.SAMN00777080_2773"/>
<dbReference type="AlphaFoldDB" id="A0A1W2H6A1"/>
<reference evidence="2" key="1">
    <citation type="submission" date="2017-04" db="EMBL/GenBank/DDBJ databases">
        <authorList>
            <person name="Varghese N."/>
            <person name="Submissions S."/>
        </authorList>
    </citation>
    <scope>NUCLEOTIDE SEQUENCE [LARGE SCALE GENOMIC DNA]</scope>
    <source>
        <strain evidence="2">DSM 16537</strain>
    </source>
</reference>
<protein>
    <submittedName>
        <fullName evidence="1">Uncharacterized protein</fullName>
    </submittedName>
</protein>
<organism evidence="1 2">
    <name type="scientific">Aquiflexum balticum DSM 16537</name>
    <dbReference type="NCBI Taxonomy" id="758820"/>
    <lineage>
        <taxon>Bacteria</taxon>
        <taxon>Pseudomonadati</taxon>
        <taxon>Bacteroidota</taxon>
        <taxon>Cytophagia</taxon>
        <taxon>Cytophagales</taxon>
        <taxon>Cyclobacteriaceae</taxon>
        <taxon>Aquiflexum</taxon>
    </lineage>
</organism>
<proteinExistence type="predicted"/>
<evidence type="ECO:0000313" key="2">
    <source>
        <dbReference type="Proteomes" id="UP000192333"/>
    </source>
</evidence>
<dbReference type="EMBL" id="LT838813">
    <property type="protein sequence ID" value="SMD44158.1"/>
    <property type="molecule type" value="Genomic_DNA"/>
</dbReference>